<dbReference type="EMBL" id="CALNXJ010000003">
    <property type="protein sequence ID" value="CAH3036558.1"/>
    <property type="molecule type" value="Genomic_DNA"/>
</dbReference>
<comment type="caution">
    <text evidence="1">The sequence shown here is derived from an EMBL/GenBank/DDBJ whole genome shotgun (WGS) entry which is preliminary data.</text>
</comment>
<organism evidence="1 2">
    <name type="scientific">Pocillopora meandrina</name>
    <dbReference type="NCBI Taxonomy" id="46732"/>
    <lineage>
        <taxon>Eukaryota</taxon>
        <taxon>Metazoa</taxon>
        <taxon>Cnidaria</taxon>
        <taxon>Anthozoa</taxon>
        <taxon>Hexacorallia</taxon>
        <taxon>Scleractinia</taxon>
        <taxon>Astrocoeniina</taxon>
        <taxon>Pocilloporidae</taxon>
        <taxon>Pocillopora</taxon>
    </lineage>
</organism>
<gene>
    <name evidence="1" type="ORF">PMEA_00016961</name>
</gene>
<protein>
    <recommendedName>
        <fullName evidence="3">Reverse transcriptase domain-containing protein</fullName>
    </recommendedName>
</protein>
<evidence type="ECO:0008006" key="3">
    <source>
        <dbReference type="Google" id="ProtNLM"/>
    </source>
</evidence>
<feature type="non-terminal residue" evidence="1">
    <location>
        <position position="1"/>
    </location>
</feature>
<name>A0AAU9VS39_9CNID</name>
<proteinExistence type="predicted"/>
<reference evidence="1 2" key="1">
    <citation type="submission" date="2022-05" db="EMBL/GenBank/DDBJ databases">
        <authorList>
            <consortium name="Genoscope - CEA"/>
            <person name="William W."/>
        </authorList>
    </citation>
    <scope>NUCLEOTIDE SEQUENCE [LARGE SCALE GENOMIC DNA]</scope>
</reference>
<sequence length="81" mass="8946">SLLGTIQFLLFVDDPSNAVKTSRVACYADDTKIFKSIDSITDSCDTEKDLGVWVSSNSPQTNKYLNSVRKPKTPRVCAPTF</sequence>
<evidence type="ECO:0000313" key="2">
    <source>
        <dbReference type="Proteomes" id="UP001159428"/>
    </source>
</evidence>
<accession>A0AAU9VS39</accession>
<dbReference type="AlphaFoldDB" id="A0AAU9VS39"/>
<keyword evidence="2" id="KW-1185">Reference proteome</keyword>
<dbReference type="Proteomes" id="UP001159428">
    <property type="component" value="Unassembled WGS sequence"/>
</dbReference>
<evidence type="ECO:0000313" key="1">
    <source>
        <dbReference type="EMBL" id="CAH3036558.1"/>
    </source>
</evidence>